<reference evidence="11" key="1">
    <citation type="submission" date="2021-06" db="EMBL/GenBank/DDBJ databases">
        <authorList>
            <person name="Kallberg Y."/>
            <person name="Tangrot J."/>
            <person name="Rosling A."/>
        </authorList>
    </citation>
    <scope>NUCLEOTIDE SEQUENCE</scope>
    <source>
        <strain evidence="11">87-6 pot B 2015</strain>
    </source>
</reference>
<dbReference type="SMART" id="SM00434">
    <property type="entry name" value="TOP4c"/>
    <property type="match status" value="1"/>
</dbReference>
<dbReference type="GO" id="GO:0003677">
    <property type="term" value="F:DNA binding"/>
    <property type="evidence" value="ECO:0007669"/>
    <property type="project" value="UniProtKB-KW"/>
</dbReference>
<keyword evidence="6" id="KW-0799">Topoisomerase</keyword>
<dbReference type="Proteomes" id="UP000789375">
    <property type="component" value="Unassembled WGS sequence"/>
</dbReference>
<evidence type="ECO:0000256" key="4">
    <source>
        <dbReference type="ARBA" id="ARBA00022741"/>
    </source>
</evidence>
<evidence type="ECO:0000256" key="2">
    <source>
        <dbReference type="ARBA" id="ARBA00001946"/>
    </source>
</evidence>
<dbReference type="SUPFAM" id="SSF56719">
    <property type="entry name" value="Type II DNA topoisomerase"/>
    <property type="match status" value="1"/>
</dbReference>
<organism evidence="11 12">
    <name type="scientific">Funneliformis mosseae</name>
    <name type="common">Endomycorrhizal fungus</name>
    <name type="synonym">Glomus mosseae</name>
    <dbReference type="NCBI Taxonomy" id="27381"/>
    <lineage>
        <taxon>Eukaryota</taxon>
        <taxon>Fungi</taxon>
        <taxon>Fungi incertae sedis</taxon>
        <taxon>Mucoromycota</taxon>
        <taxon>Glomeromycotina</taxon>
        <taxon>Glomeromycetes</taxon>
        <taxon>Glomerales</taxon>
        <taxon>Glomeraceae</taxon>
        <taxon>Funneliformis</taxon>
    </lineage>
</organism>
<name>A0A9N9GW39_FUNMO</name>
<dbReference type="EC" id="5.6.2.2" evidence="3"/>
<dbReference type="GO" id="GO:0005634">
    <property type="term" value="C:nucleus"/>
    <property type="evidence" value="ECO:0007669"/>
    <property type="project" value="TreeGrafter"/>
</dbReference>
<dbReference type="Gene3D" id="1.10.268.10">
    <property type="entry name" value="Topoisomerase, domain 3"/>
    <property type="match status" value="2"/>
</dbReference>
<dbReference type="EMBL" id="CAJVPP010003636">
    <property type="protein sequence ID" value="CAG8634000.1"/>
    <property type="molecule type" value="Genomic_DNA"/>
</dbReference>
<protein>
    <recommendedName>
        <fullName evidence="3">DNA topoisomerase (ATP-hydrolyzing)</fullName>
        <ecNumber evidence="3">5.6.2.2</ecNumber>
    </recommendedName>
</protein>
<evidence type="ECO:0000256" key="1">
    <source>
        <dbReference type="ARBA" id="ARBA00000185"/>
    </source>
</evidence>
<evidence type="ECO:0000256" key="3">
    <source>
        <dbReference type="ARBA" id="ARBA00012895"/>
    </source>
</evidence>
<evidence type="ECO:0000256" key="9">
    <source>
        <dbReference type="SAM" id="MobiDB-lite"/>
    </source>
</evidence>
<evidence type="ECO:0000313" key="12">
    <source>
        <dbReference type="Proteomes" id="UP000789375"/>
    </source>
</evidence>
<dbReference type="InterPro" id="IPR002205">
    <property type="entry name" value="Topo_IIA_dom_A"/>
</dbReference>
<gene>
    <name evidence="11" type="ORF">FMOSSE_LOCUS10635</name>
</gene>
<evidence type="ECO:0000256" key="6">
    <source>
        <dbReference type="ARBA" id="ARBA00023029"/>
    </source>
</evidence>
<dbReference type="GO" id="GO:0000819">
    <property type="term" value="P:sister chromatid segregation"/>
    <property type="evidence" value="ECO:0007669"/>
    <property type="project" value="TreeGrafter"/>
</dbReference>
<evidence type="ECO:0000313" key="11">
    <source>
        <dbReference type="EMBL" id="CAG8634000.1"/>
    </source>
</evidence>
<comment type="catalytic activity">
    <reaction evidence="1">
        <text>ATP-dependent breakage, passage and rejoining of double-stranded DNA.</text>
        <dbReference type="EC" id="5.6.2.2"/>
    </reaction>
</comment>
<dbReference type="Gene3D" id="3.90.199.10">
    <property type="entry name" value="Topoisomerase II, domain 5"/>
    <property type="match status" value="1"/>
</dbReference>
<dbReference type="AlphaFoldDB" id="A0A9N9GW39"/>
<evidence type="ECO:0000256" key="7">
    <source>
        <dbReference type="ARBA" id="ARBA00023125"/>
    </source>
</evidence>
<accession>A0A9N9GW39</accession>
<feature type="region of interest" description="Disordered" evidence="9">
    <location>
        <begin position="284"/>
        <end position="312"/>
    </location>
</feature>
<dbReference type="GO" id="GO:0006265">
    <property type="term" value="P:DNA topological change"/>
    <property type="evidence" value="ECO:0007669"/>
    <property type="project" value="InterPro"/>
</dbReference>
<dbReference type="GO" id="GO:0000712">
    <property type="term" value="P:resolution of meiotic recombination intermediates"/>
    <property type="evidence" value="ECO:0007669"/>
    <property type="project" value="TreeGrafter"/>
</dbReference>
<sequence>GDIEQVSNDRYKINDKIHQVNNASVRITELPIREYKEDHTTTTVEFTVKLSQTSLRDSLEEEGFEKRFKMSTTIGTSNMVCFDGKGRIRKYNSSEEILQEFYTYRLEYYEKRKAHMINILEAEVIMNKNKTRFIKMRADNSLKFEGLSLWKLGKENEQKILKMKAVKEKELRDLRRKTPQQLWIEDLDCFIESWDNILSQKQFITMEVQVKPAETIEISPKSKKRSLSIDESSDDKVGKKRPLLIESVDNAREREDRTLIKGRNENVISTPVIVDDDEYVESEVVSERPNKRPRQSTAKQINYVELSDGKKT</sequence>
<evidence type="ECO:0000256" key="8">
    <source>
        <dbReference type="ARBA" id="ARBA00023235"/>
    </source>
</evidence>
<dbReference type="PANTHER" id="PTHR10169:SF38">
    <property type="entry name" value="DNA TOPOISOMERASE 2"/>
    <property type="match status" value="1"/>
</dbReference>
<dbReference type="PANTHER" id="PTHR10169">
    <property type="entry name" value="DNA TOPOISOMERASE/GYRASE"/>
    <property type="match status" value="1"/>
</dbReference>
<dbReference type="Gene3D" id="3.30.1360.40">
    <property type="match status" value="2"/>
</dbReference>
<evidence type="ECO:0000256" key="5">
    <source>
        <dbReference type="ARBA" id="ARBA00022840"/>
    </source>
</evidence>
<proteinExistence type="predicted"/>
<dbReference type="InterPro" id="IPR013757">
    <property type="entry name" value="Topo_IIA_A_a_sf"/>
</dbReference>
<keyword evidence="4" id="KW-0547">Nucleotide-binding</keyword>
<dbReference type="GO" id="GO:0003918">
    <property type="term" value="F:DNA topoisomerase type II (double strand cut, ATP-hydrolyzing) activity"/>
    <property type="evidence" value="ECO:0007669"/>
    <property type="project" value="UniProtKB-EC"/>
</dbReference>
<comment type="caution">
    <text evidence="11">The sequence shown here is derived from an EMBL/GenBank/DDBJ whole genome shotgun (WGS) entry which is preliminary data.</text>
</comment>
<dbReference type="Pfam" id="PF00521">
    <property type="entry name" value="DNA_topoisoIV"/>
    <property type="match status" value="1"/>
</dbReference>
<dbReference type="InterPro" id="IPR013760">
    <property type="entry name" value="Topo_IIA-like_dom_sf"/>
</dbReference>
<feature type="non-terminal residue" evidence="11">
    <location>
        <position position="312"/>
    </location>
</feature>
<keyword evidence="12" id="KW-1185">Reference proteome</keyword>
<keyword evidence="8" id="KW-0413">Isomerase</keyword>
<feature type="domain" description="Topo IIA-type catalytic" evidence="10">
    <location>
        <begin position="1"/>
        <end position="185"/>
    </location>
</feature>
<keyword evidence="7" id="KW-0238">DNA-binding</keyword>
<comment type="cofactor">
    <cofactor evidence="2">
        <name>Mg(2+)</name>
        <dbReference type="ChEBI" id="CHEBI:18420"/>
    </cofactor>
</comment>
<dbReference type="GO" id="GO:0005524">
    <property type="term" value="F:ATP binding"/>
    <property type="evidence" value="ECO:0007669"/>
    <property type="project" value="UniProtKB-KW"/>
</dbReference>
<evidence type="ECO:0000259" key="10">
    <source>
        <dbReference type="SMART" id="SM00434"/>
    </source>
</evidence>
<dbReference type="InterPro" id="IPR050634">
    <property type="entry name" value="DNA_Topoisomerase_II"/>
</dbReference>
<keyword evidence="5" id="KW-0067">ATP-binding</keyword>
<dbReference type="InterPro" id="IPR013758">
    <property type="entry name" value="Topo_IIA_A/C_ab"/>
</dbReference>